<feature type="signal peptide" evidence="1">
    <location>
        <begin position="1"/>
        <end position="29"/>
    </location>
</feature>
<dbReference type="Proteomes" id="UP000563523">
    <property type="component" value="Unassembled WGS sequence"/>
</dbReference>
<dbReference type="CDD" id="cd13441">
    <property type="entry name" value="CamS_repeat_1"/>
    <property type="match status" value="1"/>
</dbReference>
<evidence type="ECO:0000256" key="1">
    <source>
        <dbReference type="SAM" id="SignalP"/>
    </source>
</evidence>
<feature type="chain" id="PRO_5032634767" evidence="1">
    <location>
        <begin position="30"/>
        <end position="381"/>
    </location>
</feature>
<evidence type="ECO:0000313" key="2">
    <source>
        <dbReference type="EMBL" id="NVY96714.1"/>
    </source>
</evidence>
<evidence type="ECO:0000313" key="3">
    <source>
        <dbReference type="Proteomes" id="UP000563523"/>
    </source>
</evidence>
<reference evidence="2 3" key="1">
    <citation type="submission" date="2020-06" db="EMBL/GenBank/DDBJ databases">
        <authorList>
            <person name="Kang J."/>
        </authorList>
    </citation>
    <scope>NUCLEOTIDE SEQUENCE [LARGE SCALE GENOMIC DNA]</scope>
    <source>
        <strain evidence="2 3">DCY120</strain>
    </source>
</reference>
<organism evidence="2 3">
    <name type="scientific">Bombilactobacillus apium</name>
    <dbReference type="NCBI Taxonomy" id="2675299"/>
    <lineage>
        <taxon>Bacteria</taxon>
        <taxon>Bacillati</taxon>
        <taxon>Bacillota</taxon>
        <taxon>Bacilli</taxon>
        <taxon>Lactobacillales</taxon>
        <taxon>Lactobacillaceae</taxon>
        <taxon>Bombilactobacillus</taxon>
    </lineage>
</organism>
<dbReference type="PROSITE" id="PS51257">
    <property type="entry name" value="PROKAR_LIPOPROTEIN"/>
    <property type="match status" value="1"/>
</dbReference>
<dbReference type="Pfam" id="PF07537">
    <property type="entry name" value="CamS"/>
    <property type="match status" value="1"/>
</dbReference>
<dbReference type="PIRSF" id="PIRSF012509">
    <property type="entry name" value="CamS"/>
    <property type="match status" value="1"/>
</dbReference>
<sequence length="381" mass="42215">MKKMGRLLSLLLVLLVLTGCGNLGSSAFSAHSSGSKTPKVRTTGVSKSGQYNTILQNGKYRVSPIAGVTANNNNTNGSNQSSFENGLLELSKQQFSTDKYYFQEGNLISAPTAQKWLARKSDQNPQGLNPADNGQSDPEKREPLYLQQLLEQNFYTKTDDGYKLAGITVGLSLNQVDYYTKEKFGSTFETKIDAEKRQAEGQKMAEQIVKYLRKQRQGADVPILVGLYKNNVNDSLVGGDFFSSGVSDRGQDRIGSWKNVSQRNQVLPLINGEKAISGNDSEDFGNFKNDIESYFPNLSGVTAQVHYQEGNLQRMSITITTQFYGAAQISSFTQFVQDEANKYLPQQPAVEIRIQTVQEMQALITKDVNSKQYNSHVLAAY</sequence>
<dbReference type="RefSeq" id="WP_176942880.1">
    <property type="nucleotide sequence ID" value="NZ_JABZEC010000005.1"/>
</dbReference>
<keyword evidence="1" id="KW-0732">Signal</keyword>
<dbReference type="EMBL" id="JABZEC010000005">
    <property type="protein sequence ID" value="NVY96714.1"/>
    <property type="molecule type" value="Genomic_DNA"/>
</dbReference>
<comment type="caution">
    <text evidence="2">The sequence shown here is derived from an EMBL/GenBank/DDBJ whole genome shotgun (WGS) entry which is preliminary data.</text>
</comment>
<name>A0A850QY04_9LACO</name>
<dbReference type="Gene3D" id="3.10.570.10">
    <property type="entry name" value="sex pheromone staph- cam373 precursor domain"/>
    <property type="match status" value="1"/>
</dbReference>
<dbReference type="AlphaFoldDB" id="A0A850QY04"/>
<keyword evidence="3" id="KW-1185">Reference proteome</keyword>
<proteinExistence type="predicted"/>
<protein>
    <submittedName>
        <fullName evidence="2">CamS family sex pheromone protein</fullName>
    </submittedName>
</protein>
<dbReference type="CDD" id="cd13440">
    <property type="entry name" value="CamS_repeat_2"/>
    <property type="match status" value="1"/>
</dbReference>
<dbReference type="InterPro" id="IPR011426">
    <property type="entry name" value="CamS"/>
</dbReference>
<gene>
    <name evidence="2" type="ORF">HU830_06030</name>
</gene>
<accession>A0A850QY04</accession>